<feature type="region of interest" description="Disordered" evidence="1">
    <location>
        <begin position="1"/>
        <end position="193"/>
    </location>
</feature>
<evidence type="ECO:0000256" key="2">
    <source>
        <dbReference type="SAM" id="Phobius"/>
    </source>
</evidence>
<gene>
    <name evidence="4" type="ORF">GIY30_12335</name>
</gene>
<dbReference type="RefSeq" id="WP_160902319.1">
    <property type="nucleotide sequence ID" value="NZ_CP102850.1"/>
</dbReference>
<proteinExistence type="predicted"/>
<protein>
    <submittedName>
        <fullName evidence="4">DUF4333 domain-containing protein</fullName>
    </submittedName>
</protein>
<evidence type="ECO:0000313" key="4">
    <source>
        <dbReference type="EMBL" id="MXP22132.1"/>
    </source>
</evidence>
<feature type="compositionally biased region" description="Polar residues" evidence="1">
    <location>
        <begin position="169"/>
        <end position="179"/>
    </location>
</feature>
<evidence type="ECO:0000256" key="1">
    <source>
        <dbReference type="SAM" id="MobiDB-lite"/>
    </source>
</evidence>
<accession>A0A6L7GR83</accession>
<keyword evidence="2" id="KW-0472">Membrane</keyword>
<keyword evidence="2" id="KW-1133">Transmembrane helix</keyword>
<keyword evidence="2" id="KW-0812">Transmembrane</keyword>
<reference evidence="4 5" key="1">
    <citation type="submission" date="2019-11" db="EMBL/GenBank/DDBJ databases">
        <title>Gordonia sp. nov., a novel actinobacterium isolated from mangrove soil in Hainan.</title>
        <authorList>
            <person name="Huang X."/>
            <person name="Xie Y."/>
            <person name="Chu X."/>
            <person name="Xiao K."/>
        </authorList>
    </citation>
    <scope>NUCLEOTIDE SEQUENCE [LARGE SCALE GENOMIC DNA]</scope>
    <source>
        <strain evidence="4 5">HNM0687</strain>
    </source>
</reference>
<evidence type="ECO:0000259" key="3">
    <source>
        <dbReference type="Pfam" id="PF14230"/>
    </source>
</evidence>
<dbReference type="Pfam" id="PF14230">
    <property type="entry name" value="DUF4333"/>
    <property type="match status" value="1"/>
</dbReference>
<comment type="caution">
    <text evidence="4">The sequence shown here is derived from an EMBL/GenBank/DDBJ whole genome shotgun (WGS) entry which is preliminary data.</text>
</comment>
<feature type="domain" description="DUF4333" evidence="3">
    <location>
        <begin position="227"/>
        <end position="302"/>
    </location>
</feature>
<feature type="compositionally biased region" description="Low complexity" evidence="1">
    <location>
        <begin position="74"/>
        <end position="111"/>
    </location>
</feature>
<dbReference type="Proteomes" id="UP000475545">
    <property type="component" value="Unassembled WGS sequence"/>
</dbReference>
<feature type="transmembrane region" description="Helical" evidence="2">
    <location>
        <begin position="211"/>
        <end position="237"/>
    </location>
</feature>
<name>A0A6L7GR83_9ACTN</name>
<keyword evidence="5" id="KW-1185">Reference proteome</keyword>
<dbReference type="EMBL" id="WMBR01000003">
    <property type="protein sequence ID" value="MXP22132.1"/>
    <property type="molecule type" value="Genomic_DNA"/>
</dbReference>
<organism evidence="4 5">
    <name type="scientific">Gordonia mangrovi</name>
    <dbReference type="NCBI Taxonomy" id="2665643"/>
    <lineage>
        <taxon>Bacteria</taxon>
        <taxon>Bacillati</taxon>
        <taxon>Actinomycetota</taxon>
        <taxon>Actinomycetes</taxon>
        <taxon>Mycobacteriales</taxon>
        <taxon>Gordoniaceae</taxon>
        <taxon>Gordonia</taxon>
    </lineage>
</organism>
<dbReference type="InterPro" id="IPR025637">
    <property type="entry name" value="DUF4333"/>
</dbReference>
<evidence type="ECO:0000313" key="5">
    <source>
        <dbReference type="Proteomes" id="UP000475545"/>
    </source>
</evidence>
<sequence length="311" mass="31994">MSEPNDPNRPDPQPSDHVGPAQSEPQPTTPPARQMPDYGQPAGGGYSPPPAYGAPNQPGGYGTPPQGAPGGYGSPQYGSPQYGSPQYGSPQYGSPQYGAPGQYAQPDQYGPGQYGAGQYGAQQFGPGQYGAGQYGPPQQETPYGPGPYGAEQPGAAPQPGFYGAPPANQYPTTAEQPTPSGGGQFDGGQFGGGDQFSAMATPRGKSGRRTFLLIGGGVVLLVAAILLFTAFVIPGWAPKTISQDAVQDGVRTVLTEEYAASDVTAVSCPSGQRVREGSSFECTVTIGGQEQTVTITFVDDDGTYEVSRPTN</sequence>
<dbReference type="AlphaFoldDB" id="A0A6L7GR83"/>
<feature type="compositionally biased region" description="Gly residues" evidence="1">
    <location>
        <begin position="180"/>
        <end position="193"/>
    </location>
</feature>